<dbReference type="AlphaFoldDB" id="A0A832V1U8"/>
<feature type="transmembrane region" description="Helical" evidence="1">
    <location>
        <begin position="6"/>
        <end position="32"/>
    </location>
</feature>
<sequence>MGLPLWLIIAIVLIVLFVVILKMADANGVYVLAFIRDKFFYIFLILILIFLAISLTQIHSTYNIDFTSKEGIGKAMRIYWSWLGNVFSNSGRVIGYAVKQDWFSANVTNASIK</sequence>
<proteinExistence type="predicted"/>
<gene>
    <name evidence="2" type="ORF">H1016_03775</name>
</gene>
<keyword evidence="1" id="KW-0472">Membrane</keyword>
<dbReference type="EMBL" id="DVAB01000030">
    <property type="protein sequence ID" value="HIK00633.1"/>
    <property type="molecule type" value="Genomic_DNA"/>
</dbReference>
<dbReference type="Proteomes" id="UP000646946">
    <property type="component" value="Unassembled WGS sequence"/>
</dbReference>
<evidence type="ECO:0000313" key="3">
    <source>
        <dbReference type="Proteomes" id="UP000646946"/>
    </source>
</evidence>
<comment type="caution">
    <text evidence="2">The sequence shown here is derived from an EMBL/GenBank/DDBJ whole genome shotgun (WGS) entry which is preliminary data.</text>
</comment>
<accession>A0A832V1U8</accession>
<keyword evidence="1" id="KW-1133">Transmembrane helix</keyword>
<keyword evidence="1" id="KW-0812">Transmembrane</keyword>
<feature type="transmembrane region" description="Helical" evidence="1">
    <location>
        <begin position="39"/>
        <end position="58"/>
    </location>
</feature>
<protein>
    <submittedName>
        <fullName evidence="2">Uncharacterized protein</fullName>
    </submittedName>
</protein>
<evidence type="ECO:0000313" key="2">
    <source>
        <dbReference type="EMBL" id="HIK00633.1"/>
    </source>
</evidence>
<organism evidence="2 3">
    <name type="scientific">Candidatus Naiadarchaeum limnaeum</name>
    <dbReference type="NCBI Taxonomy" id="2756139"/>
    <lineage>
        <taxon>Archaea</taxon>
        <taxon>Candidatus Undinarchaeota</taxon>
        <taxon>Candidatus Undinarchaeia</taxon>
        <taxon>Candidatus Naiadarchaeales</taxon>
        <taxon>Candidatus Naiadarchaeaceae</taxon>
        <taxon>Candidatus Naiadarchaeum</taxon>
    </lineage>
</organism>
<reference evidence="2 3" key="1">
    <citation type="journal article" name="Nat. Commun.">
        <title>Undinarchaeota illuminate DPANN phylogeny and the impact of gene transfer on archaeal evolution.</title>
        <authorList>
            <person name="Dombrowski N."/>
            <person name="Williams T.A."/>
            <person name="Sun J."/>
            <person name="Woodcroft B.J."/>
            <person name="Lee J.H."/>
            <person name="Minh B.Q."/>
            <person name="Rinke C."/>
            <person name="Spang A."/>
        </authorList>
    </citation>
    <scope>NUCLEOTIDE SEQUENCE [LARGE SCALE GENOMIC DNA]</scope>
    <source>
        <strain evidence="2">MAG_bin1129</strain>
    </source>
</reference>
<evidence type="ECO:0000256" key="1">
    <source>
        <dbReference type="SAM" id="Phobius"/>
    </source>
</evidence>
<name>A0A832V1U8_9ARCH</name>
<keyword evidence="3" id="KW-1185">Reference proteome</keyword>